<gene>
    <name evidence="2" type="ORF">ERS007681_04368</name>
    <name evidence="3" type="ORF">ERS007703_04969</name>
    <name evidence="4" type="ORF">ERS007720_04608</name>
</gene>
<dbReference type="EMBL" id="CSAJ01001037">
    <property type="protein sequence ID" value="COX50775.1"/>
    <property type="molecule type" value="Genomic_DNA"/>
</dbReference>
<evidence type="ECO:0000313" key="2">
    <source>
        <dbReference type="EMBL" id="CFE47546.1"/>
    </source>
</evidence>
<dbReference type="AlphaFoldDB" id="A0A0T9G2D8"/>
<accession>A0A0T9G2D8</accession>
<reference evidence="3" key="2">
    <citation type="submission" date="2015-03" db="EMBL/GenBank/DDBJ databases">
        <authorList>
            <person name="Murphy D."/>
        </authorList>
    </citation>
    <scope>NUCLEOTIDE SEQUENCE [LARGE SCALE GENOMIC DNA]</scope>
    <source>
        <strain evidence="3">K00500041</strain>
    </source>
</reference>
<dbReference type="EMBL" id="CSAE01001049">
    <property type="protein sequence ID" value="COX24827.1"/>
    <property type="molecule type" value="Genomic_DNA"/>
</dbReference>
<name>A0A0T9G2D8_MYCTX</name>
<evidence type="ECO:0000313" key="7">
    <source>
        <dbReference type="Proteomes" id="UP000048289"/>
    </source>
</evidence>
<sequence length="131" mass="13626">MTAAQPGASLSADGVDLVDEDDARAVLLGLLEQVSDTGCADADEHFDEVGAGDGEERHSGFAGHRTSQQRLTGSRRPVEQHAFGDLGAQRLVPAGVLQEVLDLVELLDRLVDTCDVGEGGLGHVLAQLLGA</sequence>
<proteinExistence type="predicted"/>
<evidence type="ECO:0000313" key="5">
    <source>
        <dbReference type="Proteomes" id="UP000038802"/>
    </source>
</evidence>
<evidence type="ECO:0000313" key="3">
    <source>
        <dbReference type="EMBL" id="COX24827.1"/>
    </source>
</evidence>
<evidence type="ECO:0000256" key="1">
    <source>
        <dbReference type="SAM" id="MobiDB-lite"/>
    </source>
</evidence>
<protein>
    <submittedName>
        <fullName evidence="3">Uncharacterized protein</fullName>
    </submittedName>
</protein>
<dbReference type="Proteomes" id="UP000048289">
    <property type="component" value="Unassembled WGS sequence"/>
</dbReference>
<reference evidence="5 6" key="1">
    <citation type="submission" date="2015-03" db="EMBL/GenBank/DDBJ databases">
        <authorList>
            <consortium name="Pathogen Informatics"/>
        </authorList>
    </citation>
    <scope>NUCLEOTIDE SEQUENCE [LARGE SCALE GENOMIC DNA]</scope>
    <source>
        <strain evidence="2 7">G09901357</strain>
        <strain evidence="5">K00500041</strain>
        <strain evidence="4 6">M09401471</strain>
    </source>
</reference>
<dbReference type="Proteomes" id="UP000044938">
    <property type="component" value="Unassembled WGS sequence"/>
</dbReference>
<evidence type="ECO:0000313" key="6">
    <source>
        <dbReference type="Proteomes" id="UP000044938"/>
    </source>
</evidence>
<evidence type="ECO:0000313" key="4">
    <source>
        <dbReference type="EMBL" id="COX50775.1"/>
    </source>
</evidence>
<feature type="region of interest" description="Disordered" evidence="1">
    <location>
        <begin position="43"/>
        <end position="77"/>
    </location>
</feature>
<dbReference type="Proteomes" id="UP000038802">
    <property type="component" value="Unassembled WGS sequence"/>
</dbReference>
<organism evidence="3 5">
    <name type="scientific">Mycobacterium tuberculosis</name>
    <dbReference type="NCBI Taxonomy" id="1773"/>
    <lineage>
        <taxon>Bacteria</taxon>
        <taxon>Bacillati</taxon>
        <taxon>Actinomycetota</taxon>
        <taxon>Actinomycetes</taxon>
        <taxon>Mycobacteriales</taxon>
        <taxon>Mycobacteriaceae</taxon>
        <taxon>Mycobacterium</taxon>
        <taxon>Mycobacterium tuberculosis complex</taxon>
    </lineage>
</organism>
<dbReference type="EMBL" id="CFOE01001034">
    <property type="protein sequence ID" value="CFE47546.1"/>
    <property type="molecule type" value="Genomic_DNA"/>
</dbReference>